<keyword evidence="3" id="KW-0963">Cytoplasm</keyword>
<dbReference type="AlphaFoldDB" id="A0A3M8DWZ6"/>
<dbReference type="PANTHER" id="PTHR34773:SF1">
    <property type="entry name" value="FLAGELLAR SECRETION CHAPERONE FLIS"/>
    <property type="match status" value="1"/>
</dbReference>
<evidence type="ECO:0000256" key="4">
    <source>
        <dbReference type="ARBA" id="ARBA00022795"/>
    </source>
</evidence>
<dbReference type="RefSeq" id="WP_122915905.1">
    <property type="nucleotide sequence ID" value="NZ_RHHQ01000002.1"/>
</dbReference>
<reference evidence="6 7" key="1">
    <citation type="submission" date="2018-10" db="EMBL/GenBank/DDBJ databases">
        <title>Phylogenomics of Brevibacillus.</title>
        <authorList>
            <person name="Dunlap C."/>
        </authorList>
    </citation>
    <scope>NUCLEOTIDE SEQUENCE [LARGE SCALE GENOMIC DNA]</scope>
    <source>
        <strain evidence="6 7">JCM 15716</strain>
    </source>
</reference>
<evidence type="ECO:0000256" key="1">
    <source>
        <dbReference type="ARBA" id="ARBA00004514"/>
    </source>
</evidence>
<dbReference type="GO" id="GO:0005829">
    <property type="term" value="C:cytosol"/>
    <property type="evidence" value="ECO:0007669"/>
    <property type="project" value="UniProtKB-SubCell"/>
</dbReference>
<dbReference type="PANTHER" id="PTHR34773">
    <property type="entry name" value="FLAGELLAR SECRETION CHAPERONE FLIS"/>
    <property type="match status" value="1"/>
</dbReference>
<keyword evidence="5" id="KW-0143">Chaperone</keyword>
<dbReference type="NCBIfam" id="TIGR00208">
    <property type="entry name" value="fliS"/>
    <property type="match status" value="1"/>
</dbReference>
<evidence type="ECO:0000256" key="2">
    <source>
        <dbReference type="ARBA" id="ARBA00008787"/>
    </source>
</evidence>
<dbReference type="OrthoDB" id="9792010at2"/>
<evidence type="ECO:0000313" key="6">
    <source>
        <dbReference type="EMBL" id="RNB92648.1"/>
    </source>
</evidence>
<keyword evidence="7" id="KW-1185">Reference proteome</keyword>
<accession>A0A3M8DWZ6</accession>
<proteinExistence type="inferred from homology"/>
<evidence type="ECO:0000256" key="5">
    <source>
        <dbReference type="ARBA" id="ARBA00023186"/>
    </source>
</evidence>
<gene>
    <name evidence="6" type="primary">fliS</name>
    <name evidence="6" type="ORF">EDM56_00435</name>
</gene>
<keyword evidence="6" id="KW-0966">Cell projection</keyword>
<keyword evidence="6" id="KW-0969">Cilium</keyword>
<sequence>MSNPITEESLYQLTSQELTLLLYEALQKNLVRASDAIHGGRLTDANLFLQRCNDILHRLGVGINYEAGIIADQLEHIYNYMAERIIEANLQKDVAIIEEVQHLLKQIADAWKEAVQKAQAQTQAAKTIKRRINAYDQDLYDMELSVDRKE</sequence>
<dbReference type="Pfam" id="PF02561">
    <property type="entry name" value="FliS"/>
    <property type="match status" value="1"/>
</dbReference>
<dbReference type="InterPro" id="IPR003713">
    <property type="entry name" value="FliS"/>
</dbReference>
<dbReference type="GO" id="GO:0044780">
    <property type="term" value="P:bacterial-type flagellum assembly"/>
    <property type="evidence" value="ECO:0007669"/>
    <property type="project" value="InterPro"/>
</dbReference>
<comment type="caution">
    <text evidence="6">The sequence shown here is derived from an EMBL/GenBank/DDBJ whole genome shotgun (WGS) entry which is preliminary data.</text>
</comment>
<dbReference type="Gene3D" id="1.20.120.340">
    <property type="entry name" value="Flagellar protein FliS"/>
    <property type="match status" value="1"/>
</dbReference>
<protein>
    <submittedName>
        <fullName evidence="6">Flagellar export chaperone FliS</fullName>
    </submittedName>
</protein>
<dbReference type="Proteomes" id="UP000271031">
    <property type="component" value="Unassembled WGS sequence"/>
</dbReference>
<dbReference type="InterPro" id="IPR036584">
    <property type="entry name" value="FliS_sf"/>
</dbReference>
<dbReference type="SUPFAM" id="SSF101116">
    <property type="entry name" value="Flagellar export chaperone FliS"/>
    <property type="match status" value="1"/>
</dbReference>
<comment type="similarity">
    <text evidence="2">Belongs to the FliS family.</text>
</comment>
<dbReference type="GO" id="GO:0071973">
    <property type="term" value="P:bacterial-type flagellum-dependent cell motility"/>
    <property type="evidence" value="ECO:0007669"/>
    <property type="project" value="TreeGrafter"/>
</dbReference>
<name>A0A3M8DWZ6_9BACL</name>
<evidence type="ECO:0000256" key="3">
    <source>
        <dbReference type="ARBA" id="ARBA00022490"/>
    </source>
</evidence>
<keyword evidence="6" id="KW-0282">Flagellum</keyword>
<dbReference type="EMBL" id="RHHQ01000002">
    <property type="protein sequence ID" value="RNB92648.1"/>
    <property type="molecule type" value="Genomic_DNA"/>
</dbReference>
<dbReference type="CDD" id="cd16098">
    <property type="entry name" value="FliS"/>
    <property type="match status" value="1"/>
</dbReference>
<comment type="subcellular location">
    <subcellularLocation>
        <location evidence="1">Cytoplasm</location>
        <location evidence="1">Cytosol</location>
    </subcellularLocation>
</comment>
<organism evidence="6 7">
    <name type="scientific">Brevibacillus fluminis</name>
    <dbReference type="NCBI Taxonomy" id="511487"/>
    <lineage>
        <taxon>Bacteria</taxon>
        <taxon>Bacillati</taxon>
        <taxon>Bacillota</taxon>
        <taxon>Bacilli</taxon>
        <taxon>Bacillales</taxon>
        <taxon>Paenibacillaceae</taxon>
        <taxon>Brevibacillus</taxon>
    </lineage>
</organism>
<keyword evidence="4" id="KW-1005">Bacterial flagellum biogenesis</keyword>
<evidence type="ECO:0000313" key="7">
    <source>
        <dbReference type="Proteomes" id="UP000271031"/>
    </source>
</evidence>